<feature type="non-terminal residue" evidence="2">
    <location>
        <position position="32"/>
    </location>
</feature>
<name>A0A6J4SAV3_9ACTN</name>
<dbReference type="AlphaFoldDB" id="A0A6J4SAV3"/>
<dbReference type="EMBL" id="CADCVK010000294">
    <property type="protein sequence ID" value="CAA9487706.1"/>
    <property type="molecule type" value="Genomic_DNA"/>
</dbReference>
<organism evidence="2">
    <name type="scientific">uncultured Rubrobacteraceae bacterium</name>
    <dbReference type="NCBI Taxonomy" id="349277"/>
    <lineage>
        <taxon>Bacteria</taxon>
        <taxon>Bacillati</taxon>
        <taxon>Actinomycetota</taxon>
        <taxon>Rubrobacteria</taxon>
        <taxon>Rubrobacterales</taxon>
        <taxon>Rubrobacteraceae</taxon>
        <taxon>environmental samples</taxon>
    </lineage>
</organism>
<gene>
    <name evidence="2" type="ORF">AVDCRST_MAG12-1903</name>
</gene>
<accession>A0A6J4SAV3</accession>
<proteinExistence type="predicted"/>
<evidence type="ECO:0000256" key="1">
    <source>
        <dbReference type="SAM" id="MobiDB-lite"/>
    </source>
</evidence>
<feature type="non-terminal residue" evidence="2">
    <location>
        <position position="1"/>
    </location>
</feature>
<sequence length="32" mass="3588">GRARGRRGPTLHRHFRGPAAQPLGTPRSRLVR</sequence>
<feature type="region of interest" description="Disordered" evidence="1">
    <location>
        <begin position="1"/>
        <end position="32"/>
    </location>
</feature>
<feature type="compositionally biased region" description="Basic residues" evidence="1">
    <location>
        <begin position="1"/>
        <end position="16"/>
    </location>
</feature>
<evidence type="ECO:0000313" key="2">
    <source>
        <dbReference type="EMBL" id="CAA9487706.1"/>
    </source>
</evidence>
<reference evidence="2" key="1">
    <citation type="submission" date="2020-02" db="EMBL/GenBank/DDBJ databases">
        <authorList>
            <person name="Meier V. D."/>
        </authorList>
    </citation>
    <scope>NUCLEOTIDE SEQUENCE</scope>
    <source>
        <strain evidence="2">AVDCRST_MAG12</strain>
    </source>
</reference>
<protein>
    <submittedName>
        <fullName evidence="2">Uncharacterized protein</fullName>
    </submittedName>
</protein>